<dbReference type="AlphaFoldDB" id="A0A845A5C5"/>
<dbReference type="InterPro" id="IPR019734">
    <property type="entry name" value="TPR_rpt"/>
</dbReference>
<feature type="repeat" description="TPR" evidence="1">
    <location>
        <begin position="122"/>
        <end position="155"/>
    </location>
</feature>
<dbReference type="Pfam" id="PF18733">
    <property type="entry name" value="HEPN_LA2681"/>
    <property type="match status" value="1"/>
</dbReference>
<dbReference type="Proteomes" id="UP000460561">
    <property type="component" value="Unassembled WGS sequence"/>
</dbReference>
<protein>
    <recommendedName>
        <fullName evidence="2">LA2681-like HEPN domain-containing protein</fullName>
    </recommendedName>
</protein>
<proteinExistence type="predicted"/>
<organism evidence="3 4">
    <name type="scientific">Altericroceibacterium indicum</name>
    <dbReference type="NCBI Taxonomy" id="374177"/>
    <lineage>
        <taxon>Bacteria</taxon>
        <taxon>Pseudomonadati</taxon>
        <taxon>Pseudomonadota</taxon>
        <taxon>Alphaproteobacteria</taxon>
        <taxon>Sphingomonadales</taxon>
        <taxon>Erythrobacteraceae</taxon>
        <taxon>Altericroceibacterium</taxon>
    </lineage>
</organism>
<sequence length="520" mass="59504">MSDSSLEAVVQKLIRAPISEMSDATALKCVAELIDFSGEIGSIAGIKRAFSMLSEIERRKLLPEDQALLHYFRANAWKTKHRHDPQSDSDSWERANWQEQILSLSLACNHDGFSKLNKVRRCQILTNLGIRLNEVGRFIEAIELWDNALAIIPNFAIALGSRGLGLKYYGRACEDGSDFERLTVAAHDAFAAASADGVFWDSDYPTSVADGFRRQACEIAELLDMTAIATELNPKGASLGRSHEEKSYRRWSLDRRLFINPLNDLVTHQVAACDPLMLPTLWTEIDEPGMPAIIGLYNQMKQEYAFARLLLYEGQPEDSVHFADRRVLLHNTLDYPSFSIATEKLRTSFRLAYSILDKVGYFINIYWQLGLKKHRVGFRSVWYDDTSGESRLNSRFETYANWPLRGLFWLSKDLFDERLQRVTTPDAREIFIIRNHLEHKYLQIHYERMGLSDPITAGVGYSIDVMDFAAKSLRLLKIARAAMIYLPLAVHAEERLRRQNARPSLIMEMGLTTLKDDWKR</sequence>
<dbReference type="InterPro" id="IPR040826">
    <property type="entry name" value="HEPN_LA2681"/>
</dbReference>
<dbReference type="RefSeq" id="WP_160737710.1">
    <property type="nucleotide sequence ID" value="NZ_WTYQ01000001.1"/>
</dbReference>
<reference evidence="3 4" key="1">
    <citation type="submission" date="2019-12" db="EMBL/GenBank/DDBJ databases">
        <title>Genomic-based taxomic classification of the family Erythrobacteraceae.</title>
        <authorList>
            <person name="Xu L."/>
        </authorList>
    </citation>
    <scope>NUCLEOTIDE SEQUENCE [LARGE SCALE GENOMIC DNA]</scope>
    <source>
        <strain evidence="3 4">DSM 18604</strain>
    </source>
</reference>
<gene>
    <name evidence="3" type="ORF">GRI39_00210</name>
</gene>
<keyword evidence="1" id="KW-0802">TPR repeat</keyword>
<evidence type="ECO:0000313" key="4">
    <source>
        <dbReference type="Proteomes" id="UP000460561"/>
    </source>
</evidence>
<dbReference type="OrthoDB" id="108555at2"/>
<dbReference type="Gene3D" id="1.25.40.10">
    <property type="entry name" value="Tetratricopeptide repeat domain"/>
    <property type="match status" value="1"/>
</dbReference>
<evidence type="ECO:0000259" key="2">
    <source>
        <dbReference type="Pfam" id="PF18733"/>
    </source>
</evidence>
<dbReference type="SUPFAM" id="SSF48452">
    <property type="entry name" value="TPR-like"/>
    <property type="match status" value="1"/>
</dbReference>
<keyword evidence="4" id="KW-1185">Reference proteome</keyword>
<dbReference type="InterPro" id="IPR011990">
    <property type="entry name" value="TPR-like_helical_dom_sf"/>
</dbReference>
<name>A0A845A5C5_9SPHN</name>
<dbReference type="EMBL" id="WTYQ01000001">
    <property type="protein sequence ID" value="MXP24473.1"/>
    <property type="molecule type" value="Genomic_DNA"/>
</dbReference>
<evidence type="ECO:0000256" key="1">
    <source>
        <dbReference type="PROSITE-ProRule" id="PRU00339"/>
    </source>
</evidence>
<feature type="domain" description="LA2681-like HEPN" evidence="2">
    <location>
        <begin position="288"/>
        <end position="493"/>
    </location>
</feature>
<comment type="caution">
    <text evidence="3">The sequence shown here is derived from an EMBL/GenBank/DDBJ whole genome shotgun (WGS) entry which is preliminary data.</text>
</comment>
<dbReference type="PROSITE" id="PS50005">
    <property type="entry name" value="TPR"/>
    <property type="match status" value="1"/>
</dbReference>
<evidence type="ECO:0000313" key="3">
    <source>
        <dbReference type="EMBL" id="MXP24473.1"/>
    </source>
</evidence>
<accession>A0A845A5C5</accession>